<dbReference type="EnsemblMetazoa" id="GPAI005655-RA">
    <property type="protein sequence ID" value="GPAI005655-PA"/>
    <property type="gene ID" value="GPAI005655"/>
</dbReference>
<dbReference type="VEuPathDB" id="VectorBase:GPAI005655"/>
<name>A0A1A9Z6V4_GLOPL</name>
<protein>
    <submittedName>
        <fullName evidence="1">Uncharacterized protein</fullName>
    </submittedName>
</protein>
<evidence type="ECO:0000313" key="1">
    <source>
        <dbReference type="EnsemblMetazoa" id="GPAI005655-PA"/>
    </source>
</evidence>
<accession>A0A1A9Z6V4</accession>
<dbReference type="AlphaFoldDB" id="A0A1A9Z6V4"/>
<evidence type="ECO:0000313" key="2">
    <source>
        <dbReference type="Proteomes" id="UP000092445"/>
    </source>
</evidence>
<reference evidence="1" key="2">
    <citation type="submission" date="2020-05" db="UniProtKB">
        <authorList>
            <consortium name="EnsemblMetazoa"/>
        </authorList>
    </citation>
    <scope>IDENTIFICATION</scope>
    <source>
        <strain evidence="1">IAEA</strain>
    </source>
</reference>
<sequence length="163" mass="18934">MFKHCRRSTLAAVIGSQAVWMKIASIFKFDIILVMIKSLRNDNFEKSALNSISFPHFFVLMFYIKNTTALPVTCNGFSNRVDVVSRPYYGHKLLAVDCFRMETSHKLHVQRIICDIINVLNKKHANKYKEEEEANIRNMQPQERSLCLNNKMTFGPQNNKSMN</sequence>
<proteinExistence type="predicted"/>
<dbReference type="Proteomes" id="UP000092445">
    <property type="component" value="Unassembled WGS sequence"/>
</dbReference>
<reference evidence="2" key="1">
    <citation type="submission" date="2014-03" db="EMBL/GenBank/DDBJ databases">
        <authorList>
            <person name="Aksoy S."/>
            <person name="Warren W."/>
            <person name="Wilson R.K."/>
        </authorList>
    </citation>
    <scope>NUCLEOTIDE SEQUENCE [LARGE SCALE GENOMIC DNA]</scope>
    <source>
        <strain evidence="2">IAEA</strain>
    </source>
</reference>
<keyword evidence="2" id="KW-1185">Reference proteome</keyword>
<organism evidence="1 2">
    <name type="scientific">Glossina pallidipes</name>
    <name type="common">Tsetse fly</name>
    <dbReference type="NCBI Taxonomy" id="7398"/>
    <lineage>
        <taxon>Eukaryota</taxon>
        <taxon>Metazoa</taxon>
        <taxon>Ecdysozoa</taxon>
        <taxon>Arthropoda</taxon>
        <taxon>Hexapoda</taxon>
        <taxon>Insecta</taxon>
        <taxon>Pterygota</taxon>
        <taxon>Neoptera</taxon>
        <taxon>Endopterygota</taxon>
        <taxon>Diptera</taxon>
        <taxon>Brachycera</taxon>
        <taxon>Muscomorpha</taxon>
        <taxon>Hippoboscoidea</taxon>
        <taxon>Glossinidae</taxon>
        <taxon>Glossina</taxon>
    </lineage>
</organism>